<organism evidence="1 2">
    <name type="scientific">Thalassiosira oceanica</name>
    <name type="common">Marine diatom</name>
    <dbReference type="NCBI Taxonomy" id="159749"/>
    <lineage>
        <taxon>Eukaryota</taxon>
        <taxon>Sar</taxon>
        <taxon>Stramenopiles</taxon>
        <taxon>Ochrophyta</taxon>
        <taxon>Bacillariophyta</taxon>
        <taxon>Coscinodiscophyceae</taxon>
        <taxon>Thalassiosirophycidae</taxon>
        <taxon>Thalassiosirales</taxon>
        <taxon>Thalassiosiraceae</taxon>
        <taxon>Thalassiosira</taxon>
    </lineage>
</organism>
<comment type="caution">
    <text evidence="1">The sequence shown here is derived from an EMBL/GenBank/DDBJ whole genome shotgun (WGS) entry which is preliminary data.</text>
</comment>
<proteinExistence type="predicted"/>
<dbReference type="AlphaFoldDB" id="K0RFM3"/>
<dbReference type="Proteomes" id="UP000266841">
    <property type="component" value="Unassembled WGS sequence"/>
</dbReference>
<sequence>MKSGCYYEVGVDFGSQDVFPLPPLGIEKADRLSNALFIHSSDRSVSPVKSHLRLLQERIVPPPSPGSNQQVAVATGASQPLLAHTWMENRPVHNIGSDSLSPHLNIVANRKQSNLFVCASSDGLTLAILYAARKWKPSR</sequence>
<keyword evidence="2" id="KW-1185">Reference proteome</keyword>
<accession>K0RFM3</accession>
<reference evidence="1 2" key="1">
    <citation type="journal article" date="2012" name="Genome Biol.">
        <title>Genome and low-iron response of an oceanic diatom adapted to chronic iron limitation.</title>
        <authorList>
            <person name="Lommer M."/>
            <person name="Specht M."/>
            <person name="Roy A.S."/>
            <person name="Kraemer L."/>
            <person name="Andreson R."/>
            <person name="Gutowska M.A."/>
            <person name="Wolf J."/>
            <person name="Bergner S.V."/>
            <person name="Schilhabel M.B."/>
            <person name="Klostermeier U.C."/>
            <person name="Beiko R.G."/>
            <person name="Rosenstiel P."/>
            <person name="Hippler M."/>
            <person name="Laroche J."/>
        </authorList>
    </citation>
    <scope>NUCLEOTIDE SEQUENCE [LARGE SCALE GENOMIC DNA]</scope>
    <source>
        <strain evidence="1 2">CCMP1005</strain>
    </source>
</reference>
<protein>
    <submittedName>
        <fullName evidence="1">Uncharacterized protein</fullName>
    </submittedName>
</protein>
<gene>
    <name evidence="1" type="ORF">THAOC_28166</name>
</gene>
<dbReference type="EMBL" id="AGNL01039620">
    <property type="protein sequence ID" value="EJK52543.1"/>
    <property type="molecule type" value="Genomic_DNA"/>
</dbReference>
<name>K0RFM3_THAOC</name>
<evidence type="ECO:0000313" key="2">
    <source>
        <dbReference type="Proteomes" id="UP000266841"/>
    </source>
</evidence>
<evidence type="ECO:0000313" key="1">
    <source>
        <dbReference type="EMBL" id="EJK52543.1"/>
    </source>
</evidence>